<dbReference type="InterPro" id="IPR023155">
    <property type="entry name" value="Cyt_c-552/4"/>
</dbReference>
<dbReference type="STRING" id="456481.LEPBI_I0614"/>
<dbReference type="BioCyc" id="LBIF456481:LEPBI_RS03015-MONOMER"/>
<dbReference type="EMBL" id="CP000786">
    <property type="protein sequence ID" value="ABZ96748.1"/>
    <property type="molecule type" value="Genomic_DNA"/>
</dbReference>
<dbReference type="SUPFAM" id="SSF48695">
    <property type="entry name" value="Multiheme cytochromes"/>
    <property type="match status" value="1"/>
</dbReference>
<evidence type="ECO:0000313" key="3">
    <source>
        <dbReference type="Proteomes" id="UP000001847"/>
    </source>
</evidence>
<name>B0SKJ1_LEPBP</name>
<feature type="domain" description="Cytochrome c-552/4" evidence="1">
    <location>
        <begin position="47"/>
        <end position="123"/>
    </location>
</feature>
<gene>
    <name evidence="2" type="ordered locus">LEPBI_I0614</name>
</gene>
<dbReference type="OrthoDB" id="9814800at2"/>
<dbReference type="AlphaFoldDB" id="B0SKJ1"/>
<dbReference type="HOGENOM" id="CLU_743830_0_0_12"/>
<dbReference type="Proteomes" id="UP000001847">
    <property type="component" value="Chromosome I"/>
</dbReference>
<accession>B0SKJ1</accession>
<dbReference type="Gene3D" id="1.10.1130.10">
    <property type="entry name" value="Flavocytochrome C3, Chain A"/>
    <property type="match status" value="1"/>
</dbReference>
<dbReference type="InterPro" id="IPR036280">
    <property type="entry name" value="Multihaem_cyt_sf"/>
</dbReference>
<organism evidence="2 3">
    <name type="scientific">Leptospira biflexa serovar Patoc (strain Patoc 1 / ATCC 23582 / Paris)</name>
    <dbReference type="NCBI Taxonomy" id="456481"/>
    <lineage>
        <taxon>Bacteria</taxon>
        <taxon>Pseudomonadati</taxon>
        <taxon>Spirochaetota</taxon>
        <taxon>Spirochaetia</taxon>
        <taxon>Leptospirales</taxon>
        <taxon>Leptospiraceae</taxon>
        <taxon>Leptospira</taxon>
    </lineage>
</organism>
<keyword evidence="3" id="KW-1185">Reference proteome</keyword>
<sequence length="353" mass="41493">MFRFKAFVFLLICNSFSCSESKILNPMSNGKFPLDISSNHWNSTKDCERCHKSISQSHQKSAHANAWKDPIFQIAFQKEPRQWCMNCHAPLHTFGPKFEFSKLIQSQPNKETWAEGVNCAVCHVRDNEIYGKHNRDDIKDHRVIRDEVFSNNSLCNNCHLFHFPQKHFPEVEYTNVIMQGTGSESDRLISKVTKTELCVNCHLKNNHKLNGTVFDLDWMDNWKVDVATTAKDKEHLVQLTLKFPKMGHKFPTGDLFRSLVFRIFDKNQNVISEYRFERKMRLVDLYEIRDTRLSPNSDTKFTKSFLVKEIPDQCELVYHLQLPIEHELIGHLSEFGLKRKIFRDNCFKKTNKM</sequence>
<proteinExistence type="predicted"/>
<evidence type="ECO:0000313" key="2">
    <source>
        <dbReference type="EMBL" id="ABZ96748.1"/>
    </source>
</evidence>
<dbReference type="Pfam" id="PF13435">
    <property type="entry name" value="Cytochrome_C554"/>
    <property type="match status" value="1"/>
</dbReference>
<dbReference type="KEGG" id="lbi:LEPBI_I0614"/>
<dbReference type="RefSeq" id="WP_012387635.1">
    <property type="nucleotide sequence ID" value="NC_010602.1"/>
</dbReference>
<reference evidence="2 3" key="1">
    <citation type="journal article" date="2008" name="PLoS ONE">
        <title>Genome sequence of the saprophyte Leptospira biflexa provides insights into the evolution of Leptospira and the pathogenesis of leptospirosis.</title>
        <authorList>
            <person name="Picardeau M."/>
            <person name="Bulach D.M."/>
            <person name="Bouchier C."/>
            <person name="Zuerner R.L."/>
            <person name="Zidane N."/>
            <person name="Wilson P.J."/>
            <person name="Creno S."/>
            <person name="Kuczek E.S."/>
            <person name="Bommezzadri S."/>
            <person name="Davis J.C."/>
            <person name="McGrath A."/>
            <person name="Johnson M.J."/>
            <person name="Boursaux-Eude C."/>
            <person name="Seemann T."/>
            <person name="Rouy Z."/>
            <person name="Coppel R.L."/>
            <person name="Rood J.I."/>
            <person name="Lajus A."/>
            <person name="Davies J.K."/>
            <person name="Medigue C."/>
            <person name="Adler B."/>
        </authorList>
    </citation>
    <scope>NUCLEOTIDE SEQUENCE [LARGE SCALE GENOMIC DNA]</scope>
    <source>
        <strain evidence="3">Patoc 1 / ATCC 23582 / Paris</strain>
    </source>
</reference>
<protein>
    <recommendedName>
        <fullName evidence="1">Cytochrome c-552/4 domain-containing protein</fullName>
    </recommendedName>
</protein>
<evidence type="ECO:0000259" key="1">
    <source>
        <dbReference type="Pfam" id="PF13435"/>
    </source>
</evidence>